<sequence>MPETYFGLIEAGLVFGLAIAFYVWQRHDLKKAEREAREREARPPPEE</sequence>
<keyword evidence="1" id="KW-1133">Transmembrane helix</keyword>
<protein>
    <submittedName>
        <fullName evidence="2">Uncharacterized protein</fullName>
    </submittedName>
</protein>
<reference evidence="2 3" key="1">
    <citation type="submission" date="2018-10" db="EMBL/GenBank/DDBJ databases">
        <title>Comparative analysis of microorganisms from saline springs in Andes Mountain Range, Colombia.</title>
        <authorList>
            <person name="Rubin E."/>
        </authorList>
    </citation>
    <scope>NUCLEOTIDE SEQUENCE [LARGE SCALE GENOMIC DNA]</scope>
    <source>
        <strain evidence="2 3">USBA 36</strain>
    </source>
</reference>
<organism evidence="2 3">
    <name type="scientific">Oceanibaculum indicum</name>
    <dbReference type="NCBI Taxonomy" id="526216"/>
    <lineage>
        <taxon>Bacteria</taxon>
        <taxon>Pseudomonadati</taxon>
        <taxon>Pseudomonadota</taxon>
        <taxon>Alphaproteobacteria</taxon>
        <taxon>Rhodospirillales</taxon>
        <taxon>Oceanibaculaceae</taxon>
        <taxon>Oceanibaculum</taxon>
    </lineage>
</organism>
<dbReference type="Proteomes" id="UP000277424">
    <property type="component" value="Unassembled WGS sequence"/>
</dbReference>
<evidence type="ECO:0000313" key="3">
    <source>
        <dbReference type="Proteomes" id="UP000277424"/>
    </source>
</evidence>
<name>A0A420WI25_9PROT</name>
<evidence type="ECO:0000313" key="2">
    <source>
        <dbReference type="EMBL" id="RKQ70658.1"/>
    </source>
</evidence>
<keyword evidence="1" id="KW-0812">Transmembrane</keyword>
<keyword evidence="1" id="KW-0472">Membrane</keyword>
<dbReference type="EMBL" id="RBIG01000002">
    <property type="protein sequence ID" value="RKQ70658.1"/>
    <property type="molecule type" value="Genomic_DNA"/>
</dbReference>
<gene>
    <name evidence="2" type="ORF">BCL74_2608</name>
</gene>
<comment type="caution">
    <text evidence="2">The sequence shown here is derived from an EMBL/GenBank/DDBJ whole genome shotgun (WGS) entry which is preliminary data.</text>
</comment>
<accession>A0A420WI25</accession>
<proteinExistence type="predicted"/>
<feature type="transmembrane region" description="Helical" evidence="1">
    <location>
        <begin position="6"/>
        <end position="24"/>
    </location>
</feature>
<dbReference type="AlphaFoldDB" id="A0A420WI25"/>
<evidence type="ECO:0000256" key="1">
    <source>
        <dbReference type="SAM" id="Phobius"/>
    </source>
</evidence>
<dbReference type="RefSeq" id="WP_183077967.1">
    <property type="nucleotide sequence ID" value="NZ_RBIG01000002.1"/>
</dbReference>